<accession>A0AAN5CIS1</accession>
<dbReference type="PANTHER" id="PTHR45830:SF15">
    <property type="entry name" value="SERPENTINE RECEPTOR, CLASS I"/>
    <property type="match status" value="1"/>
</dbReference>
<dbReference type="AlphaFoldDB" id="A0AAN5CIS1"/>
<evidence type="ECO:0000313" key="2">
    <source>
        <dbReference type="EMBL" id="GMR45115.1"/>
    </source>
</evidence>
<keyword evidence="3" id="KW-1185">Reference proteome</keyword>
<evidence type="ECO:0008006" key="4">
    <source>
        <dbReference type="Google" id="ProtNLM"/>
    </source>
</evidence>
<feature type="transmembrane region" description="Helical" evidence="1">
    <location>
        <begin position="24"/>
        <end position="43"/>
    </location>
</feature>
<keyword evidence="1" id="KW-0812">Transmembrane</keyword>
<evidence type="ECO:0000256" key="1">
    <source>
        <dbReference type="SAM" id="Phobius"/>
    </source>
</evidence>
<organism evidence="2 3">
    <name type="scientific">Pristionchus mayeri</name>
    <dbReference type="NCBI Taxonomy" id="1317129"/>
    <lineage>
        <taxon>Eukaryota</taxon>
        <taxon>Metazoa</taxon>
        <taxon>Ecdysozoa</taxon>
        <taxon>Nematoda</taxon>
        <taxon>Chromadorea</taxon>
        <taxon>Rhabditida</taxon>
        <taxon>Rhabditina</taxon>
        <taxon>Diplogasteromorpha</taxon>
        <taxon>Diplogasteroidea</taxon>
        <taxon>Neodiplogasteridae</taxon>
        <taxon>Pristionchus</taxon>
    </lineage>
</organism>
<keyword evidence="1" id="KW-1133">Transmembrane helix</keyword>
<protein>
    <recommendedName>
        <fullName evidence="4">G protein-coupled receptor</fullName>
    </recommendedName>
</protein>
<sequence length="93" mass="11028">NDSFRFGLNIDRDFSMNTVRKFQTVYGVLMTLVLHPLAFYLLIFHTRNMSRALQIGYLFNQALLLLHDVWMCFLFRAYFLLPYPIMHCSGLLC</sequence>
<name>A0AAN5CIS1_9BILA</name>
<gene>
    <name evidence="2" type="ORF">PMAYCL1PPCAC_15310</name>
</gene>
<proteinExistence type="predicted"/>
<dbReference type="PANTHER" id="PTHR45830">
    <property type="entry name" value="SERPENTINE RECEPTOR, CLASS I"/>
    <property type="match status" value="1"/>
</dbReference>
<feature type="transmembrane region" description="Helical" evidence="1">
    <location>
        <begin position="55"/>
        <end position="79"/>
    </location>
</feature>
<reference evidence="3" key="1">
    <citation type="submission" date="2022-10" db="EMBL/GenBank/DDBJ databases">
        <title>Genome assembly of Pristionchus species.</title>
        <authorList>
            <person name="Yoshida K."/>
            <person name="Sommer R.J."/>
        </authorList>
    </citation>
    <scope>NUCLEOTIDE SEQUENCE [LARGE SCALE GENOMIC DNA]</scope>
    <source>
        <strain evidence="3">RS5460</strain>
    </source>
</reference>
<feature type="non-terminal residue" evidence="2">
    <location>
        <position position="93"/>
    </location>
</feature>
<dbReference type="Proteomes" id="UP001328107">
    <property type="component" value="Unassembled WGS sequence"/>
</dbReference>
<comment type="caution">
    <text evidence="2">The sequence shown here is derived from an EMBL/GenBank/DDBJ whole genome shotgun (WGS) entry which is preliminary data.</text>
</comment>
<feature type="non-terminal residue" evidence="2">
    <location>
        <position position="1"/>
    </location>
</feature>
<dbReference type="EMBL" id="BTRK01000004">
    <property type="protein sequence ID" value="GMR45115.1"/>
    <property type="molecule type" value="Genomic_DNA"/>
</dbReference>
<keyword evidence="1" id="KW-0472">Membrane</keyword>
<evidence type="ECO:0000313" key="3">
    <source>
        <dbReference type="Proteomes" id="UP001328107"/>
    </source>
</evidence>